<dbReference type="InterPro" id="IPR037136">
    <property type="entry name" value="RNA3'_phos_cyclase_dom_sf"/>
</dbReference>
<dbReference type="InterPro" id="IPR016443">
    <property type="entry name" value="RNA3'_term_phos_cyc_type_2"/>
</dbReference>
<name>F4Q8W0_CACFS</name>
<dbReference type="STRING" id="1054147.F4Q8W0"/>
<dbReference type="InterPro" id="IPR020719">
    <property type="entry name" value="RNA3'_term_phos_cycl-like_CS"/>
</dbReference>
<evidence type="ECO:0000256" key="2">
    <source>
        <dbReference type="ARBA" id="ARBA00007089"/>
    </source>
</evidence>
<dbReference type="InterPro" id="IPR013792">
    <property type="entry name" value="RNA3'P_cycl/enolpyr_Trfase_a/b"/>
</dbReference>
<dbReference type="PANTHER" id="PTHR11096">
    <property type="entry name" value="RNA 3' TERMINAL PHOSPHATE CYCLASE"/>
    <property type="match status" value="1"/>
</dbReference>
<gene>
    <name evidence="7" type="primary">rcl1</name>
    <name evidence="7" type="ORF">DFA_09953</name>
</gene>
<dbReference type="PROSITE" id="PS01287">
    <property type="entry name" value="RTC"/>
    <property type="match status" value="1"/>
</dbReference>
<accession>F4Q8W0</accession>
<keyword evidence="8" id="KW-1185">Reference proteome</keyword>
<keyword evidence="3" id="KW-0690">Ribosome biogenesis</keyword>
<comment type="similarity">
    <text evidence="2">Belongs to the RNA 3'-terminal cyclase family. Type 2 subfamily.</text>
</comment>
<evidence type="ECO:0000259" key="5">
    <source>
        <dbReference type="Pfam" id="PF01137"/>
    </source>
</evidence>
<comment type="subcellular location">
    <subcellularLocation>
        <location evidence="1">Nucleus</location>
        <location evidence="1">Nucleolus</location>
    </subcellularLocation>
</comment>
<evidence type="ECO:0000259" key="6">
    <source>
        <dbReference type="Pfam" id="PF05189"/>
    </source>
</evidence>
<dbReference type="GeneID" id="14867351"/>
<dbReference type="KEGG" id="dfa:DFA_09953"/>
<organism evidence="7 8">
    <name type="scientific">Cavenderia fasciculata</name>
    <name type="common">Slime mold</name>
    <name type="synonym">Dictyostelium fasciculatum</name>
    <dbReference type="NCBI Taxonomy" id="261658"/>
    <lineage>
        <taxon>Eukaryota</taxon>
        <taxon>Amoebozoa</taxon>
        <taxon>Evosea</taxon>
        <taxon>Eumycetozoa</taxon>
        <taxon>Dictyostelia</taxon>
        <taxon>Acytosteliales</taxon>
        <taxon>Cavenderiaceae</taxon>
        <taxon>Cavenderia</taxon>
    </lineage>
</organism>
<evidence type="ECO:0000256" key="4">
    <source>
        <dbReference type="ARBA" id="ARBA00023242"/>
    </source>
</evidence>
<dbReference type="InterPro" id="IPR000228">
    <property type="entry name" value="RNA3'_term_phos_cyc"/>
</dbReference>
<proteinExistence type="inferred from homology"/>
<dbReference type="GO" id="GO:0000479">
    <property type="term" value="P:endonucleolytic cleavage of tricistronic rRNA transcript (SSU-rRNA, 5.8S rRNA, LSU-rRNA)"/>
    <property type="evidence" value="ECO:0007669"/>
    <property type="project" value="TreeGrafter"/>
</dbReference>
<dbReference type="AlphaFoldDB" id="F4Q8W0"/>
<dbReference type="GO" id="GO:0004521">
    <property type="term" value="F:RNA endonuclease activity"/>
    <property type="evidence" value="ECO:0007669"/>
    <property type="project" value="TreeGrafter"/>
</dbReference>
<evidence type="ECO:0000313" key="8">
    <source>
        <dbReference type="Proteomes" id="UP000007797"/>
    </source>
</evidence>
<evidence type="ECO:0000313" key="7">
    <source>
        <dbReference type="EMBL" id="EGG15129.1"/>
    </source>
</evidence>
<dbReference type="Pfam" id="PF05189">
    <property type="entry name" value="RTC_insert"/>
    <property type="match status" value="1"/>
</dbReference>
<reference evidence="8" key="1">
    <citation type="journal article" date="2011" name="Genome Res.">
        <title>Phylogeny-wide analysis of social amoeba genomes highlights ancient origins for complex intercellular communication.</title>
        <authorList>
            <person name="Heidel A.J."/>
            <person name="Lawal H.M."/>
            <person name="Felder M."/>
            <person name="Schilde C."/>
            <person name="Helps N.R."/>
            <person name="Tunggal B."/>
            <person name="Rivero F."/>
            <person name="John U."/>
            <person name="Schleicher M."/>
            <person name="Eichinger L."/>
            <person name="Platzer M."/>
            <person name="Noegel A.A."/>
            <person name="Schaap P."/>
            <person name="Gloeckner G."/>
        </authorList>
    </citation>
    <scope>NUCLEOTIDE SEQUENCE [LARGE SCALE GENOMIC DNA]</scope>
    <source>
        <strain evidence="8">SH3</strain>
    </source>
</reference>
<dbReference type="RefSeq" id="XP_004351849.1">
    <property type="nucleotide sequence ID" value="XM_004351797.1"/>
</dbReference>
<dbReference type="InterPro" id="IPR023797">
    <property type="entry name" value="RNA3'_phos_cyclase_dom"/>
</dbReference>
<dbReference type="NCBIfam" id="TIGR03400">
    <property type="entry name" value="18S_RNA_Rcl1p"/>
    <property type="match status" value="1"/>
</dbReference>
<dbReference type="CDD" id="cd00875">
    <property type="entry name" value="RNA_Cyclase_Class_I"/>
    <property type="match status" value="1"/>
</dbReference>
<dbReference type="InterPro" id="IPR013791">
    <property type="entry name" value="RNA3'-term_phos_cycl_insert"/>
</dbReference>
<evidence type="ECO:0000256" key="3">
    <source>
        <dbReference type="ARBA" id="ARBA00022517"/>
    </source>
</evidence>
<dbReference type="Gene3D" id="3.30.360.20">
    <property type="entry name" value="RNA 3'-terminal phosphate cyclase, insert domain"/>
    <property type="match status" value="1"/>
</dbReference>
<dbReference type="Gene3D" id="3.65.10.20">
    <property type="entry name" value="RNA 3'-terminal phosphate cyclase domain"/>
    <property type="match status" value="1"/>
</dbReference>
<dbReference type="EMBL" id="GL883026">
    <property type="protein sequence ID" value="EGG15129.1"/>
    <property type="molecule type" value="Genomic_DNA"/>
</dbReference>
<feature type="domain" description="RNA 3'-terminal phosphate cyclase insert" evidence="6">
    <location>
        <begin position="408"/>
        <end position="507"/>
    </location>
</feature>
<dbReference type="GO" id="GO:0005730">
    <property type="term" value="C:nucleolus"/>
    <property type="evidence" value="ECO:0007669"/>
    <property type="project" value="UniProtKB-SubCell"/>
</dbReference>
<dbReference type="OrthoDB" id="1911237at2759"/>
<dbReference type="Proteomes" id="UP000007797">
    <property type="component" value="Unassembled WGS sequence"/>
</dbReference>
<sequence>MNFTDQQLFEVSKDFKITCYTPRSVSMVDVSKVCFSNKSSTSTTQWAILSQSFIFPNMFTTQNPLQVTCQSQSMYGIDFSNKYKFDIGQTLFNPIDISKIANNLIQLFGTHQKVFLNCHYFINCLLKAICEPGYKQIEISQDTLQKVMFGKLFCPPTSKNSAQLDESDQTILKIIGSYNAKSKKCIVDQKEKERDKKEILCQIFIIVVFSLSIYRIYRINLFIYIIIMLKVQGSKQFRQRIVCSLLSGRAVKITNIRDEDERPGLADYEASFLRLIDKMTNGTRIEINNTGTMVTFHPGVLTGGKLQHDCPTSRAIGYFVEAVVCIAPFSKAPVDIAFTGLTNNDIDLTIDTIRTTTLPIIRKFLGGEEGDTSSLSIKIVKRGAPPSGGGLVYFKCPIVQQLKPLQMVDEGKIRRIRGISYATRVSPAIPNRVLDSAKGILLQFTPDVYISSDIYKGAEAGSSPGYGLTLVAETTTGCCLSAECMASEGEIPEDLGQRTANLLLEEILNGGCIDSNNQSLALLFMILCPEDVSKVRLGRLTPYTIEYIRHLKEFFGVTFKIEADDETKTIIFTCLGIGYKNLARRTF</sequence>
<evidence type="ECO:0000256" key="1">
    <source>
        <dbReference type="ARBA" id="ARBA00004604"/>
    </source>
</evidence>
<dbReference type="SUPFAM" id="SSF55205">
    <property type="entry name" value="EPT/RTPC-like"/>
    <property type="match status" value="1"/>
</dbReference>
<protein>
    <submittedName>
        <fullName evidence="7">RNA 3'-terminal phosphate cyclase family protein</fullName>
    </submittedName>
</protein>
<keyword evidence="4" id="KW-0539">Nucleus</keyword>
<feature type="domain" description="RNA 3'-terminal phosphate cyclase" evidence="5">
    <location>
        <begin position="231"/>
        <end position="561"/>
    </location>
</feature>
<dbReference type="InterPro" id="IPR036553">
    <property type="entry name" value="RPTC_insert"/>
</dbReference>
<dbReference type="PANTHER" id="PTHR11096:SF1">
    <property type="entry name" value="RNA 3'-TERMINAL PHOSPHATE CYCLASE-LIKE PROTEIN"/>
    <property type="match status" value="1"/>
</dbReference>
<dbReference type="Pfam" id="PF01137">
    <property type="entry name" value="RTC"/>
    <property type="match status" value="1"/>
</dbReference>